<dbReference type="OrthoDB" id="2898at10239"/>
<dbReference type="PANTHER" id="PTHR46173">
    <property type="entry name" value="CCA TRNA NUCLEOTIDYLTRANSFERASE 1, MITOCHONDRIAL"/>
    <property type="match status" value="1"/>
</dbReference>
<dbReference type="RefSeq" id="YP_002224946.1">
    <property type="nucleotide sequence ID" value="NC_011273.1"/>
</dbReference>
<keyword evidence="6" id="KW-0547">Nucleotide-binding</keyword>
<dbReference type="CDD" id="cd05398">
    <property type="entry name" value="NT_ClassII-CCAase"/>
    <property type="match status" value="1"/>
</dbReference>
<dbReference type="GO" id="GO:0000049">
    <property type="term" value="F:tRNA binding"/>
    <property type="evidence" value="ECO:0007669"/>
    <property type="project" value="TreeGrafter"/>
</dbReference>
<sequence length="397" mass="44344">MNDQLMRELGERFARADRKLFLVGGSVRDLLLAKTPKDFDFTTDALPKEIQGILRDWADAVWDVGARFGTIAAQKDGFEIEITTMRHDGPGRKPEVVFTDDIIEDLVRRDFTINAMAMQVDAEGLHQGVSDVIDPFNGRTDLFLDLLKTPAEPWKTFTEDPLRMMRAARFAAQLDFKVGDTESLSILSNRELIKSVSAERIAAELDKIVAAQHSFKGWSALLHSRILEIILPEFIGAPVAWVASTDINVRWADTLITAGVKPDQVPAIGKRLKWSNERRQSVTNLVTWVERFALVQDWSWTEVRRVVAAAGPQLDGLLALLDDDILKGRVETLLATEGHPKPLLTGKEILLALGVKPGPVVGRAQQFLWDVRLREGNISKHHAALLLKDWAADKVIV</sequence>
<comment type="cofactor">
    <cofactor evidence="1">
        <name>Mg(2+)</name>
        <dbReference type="ChEBI" id="CHEBI:18420"/>
    </cofactor>
</comment>
<evidence type="ECO:0000256" key="6">
    <source>
        <dbReference type="ARBA" id="ARBA00022741"/>
    </source>
</evidence>
<gene>
    <name evidence="10" type="primary">28</name>
    <name evidence="10" type="ORF">MYRNA_28</name>
</gene>
<dbReference type="Proteomes" id="UP000001849">
    <property type="component" value="Segment"/>
</dbReference>
<dbReference type="SUPFAM" id="SSF81891">
    <property type="entry name" value="Poly A polymerase C-terminal region-like"/>
    <property type="match status" value="1"/>
</dbReference>
<dbReference type="GO" id="GO:0046872">
    <property type="term" value="F:metal ion binding"/>
    <property type="evidence" value="ECO:0007669"/>
    <property type="project" value="UniProtKB-KW"/>
</dbReference>
<dbReference type="Pfam" id="PF12627">
    <property type="entry name" value="PolyA_pol_RNAbd"/>
    <property type="match status" value="1"/>
</dbReference>
<evidence type="ECO:0000256" key="3">
    <source>
        <dbReference type="ARBA" id="ARBA00022694"/>
    </source>
</evidence>
<organism evidence="10 11">
    <name type="scientific">Mycobacterium phage Myrna</name>
    <dbReference type="NCBI Taxonomy" id="546805"/>
    <lineage>
        <taxon>Viruses</taxon>
        <taxon>Duplodnaviria</taxon>
        <taxon>Heunggongvirae</taxon>
        <taxon>Uroviricota</taxon>
        <taxon>Caudoviricetes</taxon>
        <taxon>Ceeclamvirinae</taxon>
        <taxon>Myrnavirus</taxon>
        <taxon>Myrnavirus myrna</taxon>
    </lineage>
</organism>
<accession>B5LJ39</accession>
<proteinExistence type="predicted"/>
<evidence type="ECO:0000256" key="4">
    <source>
        <dbReference type="ARBA" id="ARBA00022695"/>
    </source>
</evidence>
<evidence type="ECO:0000259" key="8">
    <source>
        <dbReference type="Pfam" id="PF01743"/>
    </source>
</evidence>
<dbReference type="InterPro" id="IPR032828">
    <property type="entry name" value="PolyA_RNA-bd"/>
</dbReference>
<dbReference type="SUPFAM" id="SSF81301">
    <property type="entry name" value="Nucleotidyltransferase"/>
    <property type="match status" value="1"/>
</dbReference>
<feature type="domain" description="tRNA nucleotidyltransferase/poly(A) polymerase RNA and SrmB- binding" evidence="9">
    <location>
        <begin position="185"/>
        <end position="234"/>
    </location>
</feature>
<evidence type="ECO:0000313" key="11">
    <source>
        <dbReference type="Proteomes" id="UP000001849"/>
    </source>
</evidence>
<dbReference type="PANTHER" id="PTHR46173:SF1">
    <property type="entry name" value="CCA TRNA NUCLEOTIDYLTRANSFERASE 1, MITOCHONDRIAL"/>
    <property type="match status" value="1"/>
</dbReference>
<evidence type="ECO:0000256" key="1">
    <source>
        <dbReference type="ARBA" id="ARBA00001946"/>
    </source>
</evidence>
<dbReference type="GeneID" id="6920732"/>
<keyword evidence="3" id="KW-0819">tRNA processing</keyword>
<evidence type="ECO:0000259" key="9">
    <source>
        <dbReference type="Pfam" id="PF12627"/>
    </source>
</evidence>
<name>B5LJ39_9CAUD</name>
<reference evidence="10 11" key="1">
    <citation type="submission" date="2008-06" db="EMBL/GenBank/DDBJ databases">
        <authorList>
            <person name="Smith A.L."/>
            <person name="Paladin E.C."/>
            <person name="Jacobs-Sera D."/>
            <person name="Hendirx R.W."/>
            <person name="Hatfull G.F."/>
        </authorList>
    </citation>
    <scope>NUCLEOTIDE SEQUENCE [LARGE SCALE GENOMIC DNA]</scope>
</reference>
<feature type="domain" description="Poly A polymerase head" evidence="8">
    <location>
        <begin position="20"/>
        <end position="142"/>
    </location>
</feature>
<keyword evidence="7" id="KW-0460">Magnesium</keyword>
<dbReference type="GO" id="GO:0000166">
    <property type="term" value="F:nucleotide binding"/>
    <property type="evidence" value="ECO:0007669"/>
    <property type="project" value="UniProtKB-KW"/>
</dbReference>
<dbReference type="Pfam" id="PF01743">
    <property type="entry name" value="PolyA_pol"/>
    <property type="match status" value="1"/>
</dbReference>
<evidence type="ECO:0000256" key="5">
    <source>
        <dbReference type="ARBA" id="ARBA00022723"/>
    </source>
</evidence>
<dbReference type="Gene3D" id="1.10.3090.10">
    <property type="entry name" value="cca-adding enzyme, domain 2"/>
    <property type="match status" value="1"/>
</dbReference>
<keyword evidence="2" id="KW-0808">Transferase</keyword>
<dbReference type="InterPro" id="IPR043519">
    <property type="entry name" value="NT_sf"/>
</dbReference>
<dbReference type="EMBL" id="EU826466">
    <property type="protein sequence ID" value="ACH62036.1"/>
    <property type="molecule type" value="Genomic_DNA"/>
</dbReference>
<evidence type="ECO:0000313" key="10">
    <source>
        <dbReference type="EMBL" id="ACH62036.1"/>
    </source>
</evidence>
<keyword evidence="5" id="KW-0479">Metal-binding</keyword>
<evidence type="ECO:0000256" key="7">
    <source>
        <dbReference type="ARBA" id="ARBA00022842"/>
    </source>
</evidence>
<dbReference type="InterPro" id="IPR050264">
    <property type="entry name" value="Bact_CCA-adding_enz_type3_sf"/>
</dbReference>
<protein>
    <submittedName>
        <fullName evidence="10">tRNA nucleotransferase</fullName>
    </submittedName>
</protein>
<dbReference type="Gene3D" id="3.30.460.10">
    <property type="entry name" value="Beta Polymerase, domain 2"/>
    <property type="match status" value="1"/>
</dbReference>
<dbReference type="KEGG" id="vg:6920732"/>
<keyword evidence="4" id="KW-0548">Nucleotidyltransferase</keyword>
<dbReference type="InterPro" id="IPR002646">
    <property type="entry name" value="PolA_pol_head_dom"/>
</dbReference>
<dbReference type="GO" id="GO:0008033">
    <property type="term" value="P:tRNA processing"/>
    <property type="evidence" value="ECO:0007669"/>
    <property type="project" value="UniProtKB-KW"/>
</dbReference>
<dbReference type="GO" id="GO:0016779">
    <property type="term" value="F:nucleotidyltransferase activity"/>
    <property type="evidence" value="ECO:0007669"/>
    <property type="project" value="UniProtKB-KW"/>
</dbReference>
<evidence type="ECO:0000256" key="2">
    <source>
        <dbReference type="ARBA" id="ARBA00022679"/>
    </source>
</evidence>
<keyword evidence="11" id="KW-1185">Reference proteome</keyword>